<evidence type="ECO:0000313" key="1">
    <source>
        <dbReference type="EMBL" id="KAJ8869104.1"/>
    </source>
</evidence>
<dbReference type="Proteomes" id="UP001159363">
    <property type="component" value="Chromosome 13"/>
</dbReference>
<keyword evidence="2" id="KW-1185">Reference proteome</keyword>
<reference evidence="1 2" key="1">
    <citation type="submission" date="2023-02" db="EMBL/GenBank/DDBJ databases">
        <title>LHISI_Scaffold_Assembly.</title>
        <authorList>
            <person name="Stuart O.P."/>
            <person name="Cleave R."/>
            <person name="Magrath M.J.L."/>
            <person name="Mikheyev A.S."/>
        </authorList>
    </citation>
    <scope>NUCLEOTIDE SEQUENCE [LARGE SCALE GENOMIC DNA]</scope>
    <source>
        <strain evidence="1">Daus_M_001</strain>
        <tissue evidence="1">Leg muscle</tissue>
    </source>
</reference>
<sequence length="261" mass="29768">MNSSKFRDIVSLLKEDTMNAEGLDPLQHIKEGAHKDIVKVAKALVVDVPVDILVDEWNLLSLEEDKIVRNSCGIDTYWNRFFEMTKPSGDLKNPLVARIVKAALSLYHGSADIERGFSKSCCILTVDRGNMSERTLVAHLLVKDTLHHMYDSKIQCANVGNKLIEMARKAHVHNKMYCEEQHLIKEKDKNESILQKLRKEEKKKRIVSRTLLSGATKRLKEATEKNDMVAMNTAQFMIEVQKALKEEDKKNKHVDASQTKV</sequence>
<protein>
    <recommendedName>
        <fullName evidence="3">HAT C-terminal dimerisation domain-containing protein</fullName>
    </recommendedName>
</protein>
<accession>A0ABQ9G9J7</accession>
<proteinExistence type="predicted"/>
<evidence type="ECO:0000313" key="2">
    <source>
        <dbReference type="Proteomes" id="UP001159363"/>
    </source>
</evidence>
<comment type="caution">
    <text evidence="1">The sequence shown here is derived from an EMBL/GenBank/DDBJ whole genome shotgun (WGS) entry which is preliminary data.</text>
</comment>
<organism evidence="1 2">
    <name type="scientific">Dryococelus australis</name>
    <dbReference type="NCBI Taxonomy" id="614101"/>
    <lineage>
        <taxon>Eukaryota</taxon>
        <taxon>Metazoa</taxon>
        <taxon>Ecdysozoa</taxon>
        <taxon>Arthropoda</taxon>
        <taxon>Hexapoda</taxon>
        <taxon>Insecta</taxon>
        <taxon>Pterygota</taxon>
        <taxon>Neoptera</taxon>
        <taxon>Polyneoptera</taxon>
        <taxon>Phasmatodea</taxon>
        <taxon>Verophasmatodea</taxon>
        <taxon>Anareolatae</taxon>
        <taxon>Phasmatidae</taxon>
        <taxon>Eurycanthinae</taxon>
        <taxon>Dryococelus</taxon>
    </lineage>
</organism>
<evidence type="ECO:0008006" key="3">
    <source>
        <dbReference type="Google" id="ProtNLM"/>
    </source>
</evidence>
<name>A0ABQ9G9J7_9NEOP</name>
<dbReference type="EMBL" id="JARBHB010000014">
    <property type="protein sequence ID" value="KAJ8869104.1"/>
    <property type="molecule type" value="Genomic_DNA"/>
</dbReference>
<gene>
    <name evidence="1" type="ORF">PR048_030668</name>
</gene>